<evidence type="ECO:0000313" key="2">
    <source>
        <dbReference type="Proteomes" id="UP001187192"/>
    </source>
</evidence>
<dbReference type="Proteomes" id="UP001187192">
    <property type="component" value="Unassembled WGS sequence"/>
</dbReference>
<dbReference type="AlphaFoldDB" id="A0AA87ZZS1"/>
<name>A0AA87ZZS1_FICCA</name>
<sequence>MEGGQPLMPECLTELRIYGNSRRNEEGWKEPGRRINTIPKSFYTEKALNLSTFTSDTPRELNVLGHDSDSLGVNGAEVSVLKKTDQIGLGGLLEGGDGGALESEIGLEVLRDLTDQTLERKLPDQKLSALLRLEDFVVSSDGVTK</sequence>
<keyword evidence="2" id="KW-1185">Reference proteome</keyword>
<reference evidence="1" key="1">
    <citation type="submission" date="2023-07" db="EMBL/GenBank/DDBJ databases">
        <title>draft genome sequence of fig (Ficus carica).</title>
        <authorList>
            <person name="Takahashi T."/>
            <person name="Nishimura K."/>
        </authorList>
    </citation>
    <scope>NUCLEOTIDE SEQUENCE</scope>
</reference>
<dbReference type="EMBL" id="BTGU01000016">
    <property type="protein sequence ID" value="GMN43652.1"/>
    <property type="molecule type" value="Genomic_DNA"/>
</dbReference>
<organism evidence="1 2">
    <name type="scientific">Ficus carica</name>
    <name type="common">Common fig</name>
    <dbReference type="NCBI Taxonomy" id="3494"/>
    <lineage>
        <taxon>Eukaryota</taxon>
        <taxon>Viridiplantae</taxon>
        <taxon>Streptophyta</taxon>
        <taxon>Embryophyta</taxon>
        <taxon>Tracheophyta</taxon>
        <taxon>Spermatophyta</taxon>
        <taxon>Magnoliopsida</taxon>
        <taxon>eudicotyledons</taxon>
        <taxon>Gunneridae</taxon>
        <taxon>Pentapetalae</taxon>
        <taxon>rosids</taxon>
        <taxon>fabids</taxon>
        <taxon>Rosales</taxon>
        <taxon>Moraceae</taxon>
        <taxon>Ficeae</taxon>
        <taxon>Ficus</taxon>
    </lineage>
</organism>
<gene>
    <name evidence="1" type="ORF">TIFTF001_012855</name>
</gene>
<proteinExistence type="predicted"/>
<comment type="caution">
    <text evidence="1">The sequence shown here is derived from an EMBL/GenBank/DDBJ whole genome shotgun (WGS) entry which is preliminary data.</text>
</comment>
<accession>A0AA87ZZS1</accession>
<evidence type="ECO:0000313" key="1">
    <source>
        <dbReference type="EMBL" id="GMN43652.1"/>
    </source>
</evidence>
<protein>
    <submittedName>
        <fullName evidence="1">Uncharacterized protein</fullName>
    </submittedName>
</protein>